<keyword evidence="3" id="KW-1185">Reference proteome</keyword>
<dbReference type="AlphaFoldDB" id="A0AA39U6N3"/>
<evidence type="ECO:0000313" key="3">
    <source>
        <dbReference type="Proteomes" id="UP001166286"/>
    </source>
</evidence>
<sequence length="311" mass="34998">MKKPRIEDLVMAKLYPQRKEIDPNDWQTHIRRNLVQEVRDETVRFYGPTDCLEAQYPGLDYANSAHRMRLGRFPYHRRLFRAFDELRLTDNEIQKLCKWEGTRWAKETYEANNGIRIKDTTWDGIVDARHRRTTATISPTQPERSDTEVGASSDNEMESEDVDVDDDAEAEGSDEDEEISEEESEDEVEQSVGVQLNERLIAATEARARGEHAPMDPAWEQWLKEAAERGAVPNISQMHGTNSTPGTMPQTPVYWGQEIPGYLGGNPTPENAARQAQLQPPPEYMPRSPGTYASLNGGGPSPSAPSGSATI</sequence>
<name>A0AA39U6N3_9LECA</name>
<gene>
    <name evidence="2" type="ORF">JMJ35_008332</name>
</gene>
<evidence type="ECO:0000256" key="1">
    <source>
        <dbReference type="SAM" id="MobiDB-lite"/>
    </source>
</evidence>
<accession>A0AA39U6N3</accession>
<proteinExistence type="predicted"/>
<dbReference type="Proteomes" id="UP001166286">
    <property type="component" value="Unassembled WGS sequence"/>
</dbReference>
<feature type="compositionally biased region" description="Polar residues" evidence="1">
    <location>
        <begin position="235"/>
        <end position="250"/>
    </location>
</feature>
<feature type="region of interest" description="Disordered" evidence="1">
    <location>
        <begin position="235"/>
        <end position="311"/>
    </location>
</feature>
<dbReference type="EMBL" id="JAFEKC020000019">
    <property type="protein sequence ID" value="KAK0508961.1"/>
    <property type="molecule type" value="Genomic_DNA"/>
</dbReference>
<feature type="region of interest" description="Disordered" evidence="1">
    <location>
        <begin position="131"/>
        <end position="194"/>
    </location>
</feature>
<protein>
    <submittedName>
        <fullName evidence="2">Uncharacterized protein</fullName>
    </submittedName>
</protein>
<comment type="caution">
    <text evidence="2">The sequence shown here is derived from an EMBL/GenBank/DDBJ whole genome shotgun (WGS) entry which is preliminary data.</text>
</comment>
<evidence type="ECO:0000313" key="2">
    <source>
        <dbReference type="EMBL" id="KAK0508961.1"/>
    </source>
</evidence>
<feature type="compositionally biased region" description="Acidic residues" evidence="1">
    <location>
        <begin position="155"/>
        <end position="189"/>
    </location>
</feature>
<organism evidence="2 3">
    <name type="scientific">Cladonia borealis</name>
    <dbReference type="NCBI Taxonomy" id="184061"/>
    <lineage>
        <taxon>Eukaryota</taxon>
        <taxon>Fungi</taxon>
        <taxon>Dikarya</taxon>
        <taxon>Ascomycota</taxon>
        <taxon>Pezizomycotina</taxon>
        <taxon>Lecanoromycetes</taxon>
        <taxon>OSLEUM clade</taxon>
        <taxon>Lecanoromycetidae</taxon>
        <taxon>Lecanorales</taxon>
        <taxon>Lecanorineae</taxon>
        <taxon>Cladoniaceae</taxon>
        <taxon>Cladonia</taxon>
    </lineage>
</organism>
<reference evidence="2" key="1">
    <citation type="submission" date="2023-03" db="EMBL/GenBank/DDBJ databases">
        <title>Complete genome of Cladonia borealis.</title>
        <authorList>
            <person name="Park H."/>
        </authorList>
    </citation>
    <scope>NUCLEOTIDE SEQUENCE</scope>
    <source>
        <strain evidence="2">ANT050790</strain>
    </source>
</reference>